<keyword evidence="4" id="KW-1185">Reference proteome</keyword>
<reference evidence="2 4" key="2">
    <citation type="journal article" date="2013" name="Nature">
        <title>Insights into bilaterian evolution from three spiralian genomes.</title>
        <authorList>
            <person name="Simakov O."/>
            <person name="Marletaz F."/>
            <person name="Cho S.J."/>
            <person name="Edsinger-Gonzales E."/>
            <person name="Havlak P."/>
            <person name="Hellsten U."/>
            <person name="Kuo D.H."/>
            <person name="Larsson T."/>
            <person name="Lv J."/>
            <person name="Arendt D."/>
            <person name="Savage R."/>
            <person name="Osoegawa K."/>
            <person name="de Jong P."/>
            <person name="Grimwood J."/>
            <person name="Chapman J.A."/>
            <person name="Shapiro H."/>
            <person name="Aerts A."/>
            <person name="Otillar R.P."/>
            <person name="Terry A.Y."/>
            <person name="Boore J.L."/>
            <person name="Grigoriev I.V."/>
            <person name="Lindberg D.R."/>
            <person name="Seaver E.C."/>
            <person name="Weisblat D.A."/>
            <person name="Putnam N.H."/>
            <person name="Rokhsar D.S."/>
        </authorList>
    </citation>
    <scope>NUCLEOTIDE SEQUENCE</scope>
    <source>
        <strain evidence="2 4">I ESC-2004</strain>
    </source>
</reference>
<dbReference type="AlphaFoldDB" id="R7U089"/>
<dbReference type="EMBL" id="AMQN01011043">
    <property type="status" value="NOT_ANNOTATED_CDS"/>
    <property type="molecule type" value="Genomic_DNA"/>
</dbReference>
<protein>
    <submittedName>
        <fullName evidence="2 3">Uncharacterized protein</fullName>
    </submittedName>
</protein>
<sequence>MQAATASPFSIDALLTGGRPKADNAAPCSRPLCIDTSGVDMTNRTLLLQQAMVQHLTARRLDYASRIAASEEDDMDKHDTATSEAEDDEDDDDVDLSVGDSEELTHMSGIREIPHKSHKCLHLLSESIYSH</sequence>
<evidence type="ECO:0000313" key="4">
    <source>
        <dbReference type="Proteomes" id="UP000014760"/>
    </source>
</evidence>
<feature type="compositionally biased region" description="Acidic residues" evidence="1">
    <location>
        <begin position="84"/>
        <end position="95"/>
    </location>
</feature>
<dbReference type="EnsemblMetazoa" id="CapteT191725">
    <property type="protein sequence ID" value="CapteP191725"/>
    <property type="gene ID" value="CapteG191725"/>
</dbReference>
<feature type="region of interest" description="Disordered" evidence="1">
    <location>
        <begin position="67"/>
        <end position="97"/>
    </location>
</feature>
<dbReference type="Proteomes" id="UP000014760">
    <property type="component" value="Unassembled WGS sequence"/>
</dbReference>
<evidence type="ECO:0000313" key="2">
    <source>
        <dbReference type="EMBL" id="ELT97081.1"/>
    </source>
</evidence>
<evidence type="ECO:0000256" key="1">
    <source>
        <dbReference type="SAM" id="MobiDB-lite"/>
    </source>
</evidence>
<organism evidence="2">
    <name type="scientific">Capitella teleta</name>
    <name type="common">Polychaete worm</name>
    <dbReference type="NCBI Taxonomy" id="283909"/>
    <lineage>
        <taxon>Eukaryota</taxon>
        <taxon>Metazoa</taxon>
        <taxon>Spiralia</taxon>
        <taxon>Lophotrochozoa</taxon>
        <taxon>Annelida</taxon>
        <taxon>Polychaeta</taxon>
        <taxon>Sedentaria</taxon>
        <taxon>Scolecida</taxon>
        <taxon>Capitellidae</taxon>
        <taxon>Capitella</taxon>
    </lineage>
</organism>
<dbReference type="EMBL" id="KB308662">
    <property type="protein sequence ID" value="ELT97081.1"/>
    <property type="molecule type" value="Genomic_DNA"/>
</dbReference>
<proteinExistence type="predicted"/>
<reference evidence="3" key="3">
    <citation type="submission" date="2015-06" db="UniProtKB">
        <authorList>
            <consortium name="EnsemblMetazoa"/>
        </authorList>
    </citation>
    <scope>IDENTIFICATION</scope>
</reference>
<dbReference type="HOGENOM" id="CLU_1929570_0_0_1"/>
<evidence type="ECO:0000313" key="3">
    <source>
        <dbReference type="EnsemblMetazoa" id="CapteP191725"/>
    </source>
</evidence>
<gene>
    <name evidence="2" type="ORF">CAPTEDRAFT_191725</name>
</gene>
<accession>R7U089</accession>
<reference evidence="4" key="1">
    <citation type="submission" date="2012-12" db="EMBL/GenBank/DDBJ databases">
        <authorList>
            <person name="Hellsten U."/>
            <person name="Grimwood J."/>
            <person name="Chapman J.A."/>
            <person name="Shapiro H."/>
            <person name="Aerts A."/>
            <person name="Otillar R.P."/>
            <person name="Terry A.Y."/>
            <person name="Boore J.L."/>
            <person name="Simakov O."/>
            <person name="Marletaz F."/>
            <person name="Cho S.-J."/>
            <person name="Edsinger-Gonzales E."/>
            <person name="Havlak P."/>
            <person name="Kuo D.-H."/>
            <person name="Larsson T."/>
            <person name="Lv J."/>
            <person name="Arendt D."/>
            <person name="Savage R."/>
            <person name="Osoegawa K."/>
            <person name="de Jong P."/>
            <person name="Lindberg D.R."/>
            <person name="Seaver E.C."/>
            <person name="Weisblat D.A."/>
            <person name="Putnam N.H."/>
            <person name="Grigoriev I.V."/>
            <person name="Rokhsar D.S."/>
        </authorList>
    </citation>
    <scope>NUCLEOTIDE SEQUENCE</scope>
    <source>
        <strain evidence="4">I ESC-2004</strain>
    </source>
</reference>
<name>R7U089_CAPTE</name>